<keyword evidence="7" id="KW-0051">Antiviral defense</keyword>
<dbReference type="CDD" id="cd03487">
    <property type="entry name" value="RT_Bac_retron_II"/>
    <property type="match status" value="1"/>
</dbReference>
<evidence type="ECO:0000313" key="12">
    <source>
        <dbReference type="Proteomes" id="UP000270205"/>
    </source>
</evidence>
<proteinExistence type="inferred from homology"/>
<dbReference type="Proteomes" id="UP000270205">
    <property type="component" value="Unassembled WGS sequence"/>
</dbReference>
<name>A0A7Z8YN25_9FLAO</name>
<keyword evidence="2" id="KW-0808">Transferase</keyword>
<dbReference type="GO" id="GO:0046872">
    <property type="term" value="F:metal ion binding"/>
    <property type="evidence" value="ECO:0007669"/>
    <property type="project" value="UniProtKB-KW"/>
</dbReference>
<dbReference type="GO" id="GO:0003964">
    <property type="term" value="F:RNA-directed DNA polymerase activity"/>
    <property type="evidence" value="ECO:0007669"/>
    <property type="project" value="UniProtKB-KW"/>
</dbReference>
<comment type="catalytic activity">
    <reaction evidence="9">
        <text>DNA(n) + a 2'-deoxyribonucleoside 5'-triphosphate = DNA(n+1) + diphosphate</text>
        <dbReference type="Rhea" id="RHEA:22508"/>
        <dbReference type="Rhea" id="RHEA-COMP:17339"/>
        <dbReference type="Rhea" id="RHEA-COMP:17340"/>
        <dbReference type="ChEBI" id="CHEBI:33019"/>
        <dbReference type="ChEBI" id="CHEBI:61560"/>
        <dbReference type="ChEBI" id="CHEBI:173112"/>
        <dbReference type="EC" id="2.7.7.49"/>
    </reaction>
</comment>
<dbReference type="Pfam" id="PF00078">
    <property type="entry name" value="RVT_1"/>
    <property type="match status" value="1"/>
</dbReference>
<evidence type="ECO:0000256" key="3">
    <source>
        <dbReference type="ARBA" id="ARBA00022695"/>
    </source>
</evidence>
<dbReference type="InterPro" id="IPR000123">
    <property type="entry name" value="Reverse_transcriptase_msDNA"/>
</dbReference>
<evidence type="ECO:0000256" key="7">
    <source>
        <dbReference type="ARBA" id="ARBA00023118"/>
    </source>
</evidence>
<evidence type="ECO:0000256" key="1">
    <source>
        <dbReference type="ARBA" id="ARBA00012493"/>
    </source>
</evidence>
<evidence type="ECO:0000256" key="2">
    <source>
        <dbReference type="ARBA" id="ARBA00022679"/>
    </source>
</evidence>
<evidence type="ECO:0000256" key="9">
    <source>
        <dbReference type="ARBA" id="ARBA00048173"/>
    </source>
</evidence>
<dbReference type="PANTHER" id="PTHR34047">
    <property type="entry name" value="NUCLEAR INTRON MATURASE 1, MITOCHONDRIAL-RELATED"/>
    <property type="match status" value="1"/>
</dbReference>
<gene>
    <name evidence="11" type="ORF">NCTC12929_01016</name>
</gene>
<dbReference type="EMBL" id="UYIV01000001">
    <property type="protein sequence ID" value="VDH03629.1"/>
    <property type="molecule type" value="Genomic_DNA"/>
</dbReference>
<dbReference type="GO" id="GO:0051607">
    <property type="term" value="P:defense response to virus"/>
    <property type="evidence" value="ECO:0007669"/>
    <property type="project" value="UniProtKB-KW"/>
</dbReference>
<dbReference type="InterPro" id="IPR043128">
    <property type="entry name" value="Rev_trsase/Diguanyl_cyclase"/>
</dbReference>
<keyword evidence="4" id="KW-0479">Metal-binding</keyword>
<keyword evidence="3" id="KW-0548">Nucleotidyltransferase</keyword>
<dbReference type="InterPro" id="IPR051083">
    <property type="entry name" value="GrpII_Intron_Splice-Mob/Def"/>
</dbReference>
<dbReference type="AlphaFoldDB" id="A0A7Z8YN25"/>
<dbReference type="SUPFAM" id="SSF56672">
    <property type="entry name" value="DNA/RNA polymerases"/>
    <property type="match status" value="1"/>
</dbReference>
<dbReference type="PANTHER" id="PTHR34047:SF7">
    <property type="entry name" value="RNA-DIRECTED DNA POLYMERASE"/>
    <property type="match status" value="1"/>
</dbReference>
<dbReference type="InterPro" id="IPR043502">
    <property type="entry name" value="DNA/RNA_pol_sf"/>
</dbReference>
<comment type="similarity">
    <text evidence="8">Belongs to the bacterial reverse transcriptase family.</text>
</comment>
<keyword evidence="5" id="KW-0460">Magnesium</keyword>
<evidence type="ECO:0000259" key="10">
    <source>
        <dbReference type="PROSITE" id="PS50878"/>
    </source>
</evidence>
<comment type="caution">
    <text evidence="11">The sequence shown here is derived from an EMBL/GenBank/DDBJ whole genome shotgun (WGS) entry which is preliminary data.</text>
</comment>
<evidence type="ECO:0000256" key="8">
    <source>
        <dbReference type="ARBA" id="ARBA00034120"/>
    </source>
</evidence>
<dbReference type="RefSeq" id="WP_125151030.1">
    <property type="nucleotide sequence ID" value="NZ_UYIV01000001.1"/>
</dbReference>
<evidence type="ECO:0000313" key="11">
    <source>
        <dbReference type="EMBL" id="VDH03629.1"/>
    </source>
</evidence>
<dbReference type="GO" id="GO:0003723">
    <property type="term" value="F:RNA binding"/>
    <property type="evidence" value="ECO:0007669"/>
    <property type="project" value="InterPro"/>
</dbReference>
<dbReference type="InterPro" id="IPR000477">
    <property type="entry name" value="RT_dom"/>
</dbReference>
<dbReference type="Gene3D" id="3.30.70.270">
    <property type="match status" value="1"/>
</dbReference>
<dbReference type="EC" id="2.7.7.49" evidence="1"/>
<sequence length="411" mass="47830">MKKLTKEQKLYIKNSFENLQSLDDLVSIINYTLTEVFSFVGITKKNILFNTNPSNQRYRSFTIKKKTGGERVINAPKLLLVRTQKALSVIFTICMEIHPKAMGFTEGKSVVTNAQLHIGKNYVYNIDLKDFFHSFKKWQIKRIFTQTSFQFSEEIANCLTNLCVYALAIDDKKEFVLPQGAPTSPILTNILCRKMDIALDKLAKKYKATYSRYADDITFSSNKAVFNNPNFLQELEAIIHKNKLQINPKKTRLQKKSERQEVTGITVNEKLNTTRKYVKQIRMWLYLIEKYGVEKAETIFRKDYIKEKGHIKYNQNPMFSVIGGKLLYLKMVKSQEDSTYQKLAQRFDKICGFNVDTILDVWEKEGKEKAMEVFEATKSEKWKKSQNIGVSVFEFSDDDELSEMILDKDIL</sequence>
<evidence type="ECO:0000256" key="4">
    <source>
        <dbReference type="ARBA" id="ARBA00022723"/>
    </source>
</evidence>
<keyword evidence="6 11" id="KW-0695">RNA-directed DNA polymerase</keyword>
<evidence type="ECO:0000256" key="5">
    <source>
        <dbReference type="ARBA" id="ARBA00022842"/>
    </source>
</evidence>
<feature type="domain" description="Reverse transcriptase" evidence="10">
    <location>
        <begin position="44"/>
        <end position="267"/>
    </location>
</feature>
<protein>
    <recommendedName>
        <fullName evidence="1">RNA-directed DNA polymerase</fullName>
        <ecNumber evidence="1">2.7.7.49</ecNumber>
    </recommendedName>
</protein>
<dbReference type="PRINTS" id="PR00866">
    <property type="entry name" value="RNADNAPOLMS"/>
</dbReference>
<organism evidence="11 12">
    <name type="scientific">Bergeyella zoohelcum</name>
    <dbReference type="NCBI Taxonomy" id="1015"/>
    <lineage>
        <taxon>Bacteria</taxon>
        <taxon>Pseudomonadati</taxon>
        <taxon>Bacteroidota</taxon>
        <taxon>Flavobacteriia</taxon>
        <taxon>Flavobacteriales</taxon>
        <taxon>Weeksellaceae</taxon>
        <taxon>Bergeyella</taxon>
    </lineage>
</organism>
<reference evidence="11 12" key="1">
    <citation type="submission" date="2018-11" db="EMBL/GenBank/DDBJ databases">
        <authorList>
            <consortium name="Pathogen Informatics"/>
        </authorList>
    </citation>
    <scope>NUCLEOTIDE SEQUENCE [LARGE SCALE GENOMIC DNA]</scope>
    <source>
        <strain evidence="11 12">NCTC12929</strain>
    </source>
</reference>
<accession>A0A7Z8YN25</accession>
<dbReference type="PROSITE" id="PS50878">
    <property type="entry name" value="RT_POL"/>
    <property type="match status" value="1"/>
</dbReference>
<evidence type="ECO:0000256" key="6">
    <source>
        <dbReference type="ARBA" id="ARBA00022918"/>
    </source>
</evidence>